<dbReference type="GO" id="GO:0016787">
    <property type="term" value="F:hydrolase activity"/>
    <property type="evidence" value="ECO:0007669"/>
    <property type="project" value="InterPro"/>
</dbReference>
<dbReference type="GO" id="GO:0006304">
    <property type="term" value="P:DNA modification"/>
    <property type="evidence" value="ECO:0007669"/>
    <property type="project" value="InterPro"/>
</dbReference>
<keyword evidence="4" id="KW-0378">Hydrolase</keyword>
<dbReference type="Pfam" id="PF08463">
    <property type="entry name" value="EcoEI_R_C"/>
    <property type="match status" value="1"/>
</dbReference>
<dbReference type="PANTHER" id="PTHR47396:SF1">
    <property type="entry name" value="ATP-DEPENDENT HELICASE IRC3-RELATED"/>
    <property type="match status" value="1"/>
</dbReference>
<dbReference type="GO" id="GO:0004386">
    <property type="term" value="F:helicase activity"/>
    <property type="evidence" value="ECO:0007669"/>
    <property type="project" value="UniProtKB-KW"/>
</dbReference>
<accession>A0A556PDM7</accession>
<reference evidence="4 5" key="1">
    <citation type="submission" date="2019-07" db="EMBL/GenBank/DDBJ databases">
        <title>Allobacillus sp. nov. SKP isolated from shrimp paste of Euphausiacea.</title>
        <authorList>
            <person name="Kanchanasin P."/>
            <person name="Tanasupawat S."/>
            <person name="Shi W."/>
            <person name="Wu L."/>
            <person name="Ma J."/>
        </authorList>
    </citation>
    <scope>NUCLEOTIDE SEQUENCE [LARGE SCALE GENOMIC DNA]</scope>
    <source>
        <strain evidence="4 5">SKP4-8</strain>
    </source>
</reference>
<dbReference type="CDD" id="cd18032">
    <property type="entry name" value="DEXHc_RE_I_III_res"/>
    <property type="match status" value="1"/>
</dbReference>
<dbReference type="PROSITE" id="PS51194">
    <property type="entry name" value="HELICASE_CTER"/>
    <property type="match status" value="1"/>
</dbReference>
<evidence type="ECO:0000256" key="1">
    <source>
        <dbReference type="SAM" id="MobiDB-lite"/>
    </source>
</evidence>
<dbReference type="Pfam" id="PF04851">
    <property type="entry name" value="ResIII"/>
    <property type="match status" value="1"/>
</dbReference>
<dbReference type="InterPro" id="IPR006935">
    <property type="entry name" value="Helicase/UvrB_N"/>
</dbReference>
<proteinExistence type="predicted"/>
<dbReference type="InterPro" id="IPR013670">
    <property type="entry name" value="EcoEI_R_C_dom"/>
</dbReference>
<dbReference type="Gene3D" id="3.40.50.300">
    <property type="entry name" value="P-loop containing nucleotide triphosphate hydrolases"/>
    <property type="match status" value="2"/>
</dbReference>
<keyword evidence="4" id="KW-0067">ATP-binding</keyword>
<keyword evidence="4" id="KW-0347">Helicase</keyword>
<dbReference type="PROSITE" id="PS51192">
    <property type="entry name" value="HELICASE_ATP_BIND_1"/>
    <property type="match status" value="1"/>
</dbReference>
<dbReference type="Gene3D" id="3.90.1570.30">
    <property type="match status" value="1"/>
</dbReference>
<dbReference type="PANTHER" id="PTHR47396">
    <property type="entry name" value="TYPE I RESTRICTION ENZYME ECOKI R PROTEIN"/>
    <property type="match status" value="1"/>
</dbReference>
<dbReference type="InterPro" id="IPR050742">
    <property type="entry name" value="Helicase_Restrict-Modif_Enz"/>
</dbReference>
<dbReference type="EMBL" id="VMHE01000019">
    <property type="protein sequence ID" value="TSJ62497.1"/>
    <property type="molecule type" value="Genomic_DNA"/>
</dbReference>
<dbReference type="SMART" id="SM00487">
    <property type="entry name" value="DEXDc"/>
    <property type="match status" value="1"/>
</dbReference>
<dbReference type="InterPro" id="IPR027417">
    <property type="entry name" value="P-loop_NTPase"/>
</dbReference>
<dbReference type="RefSeq" id="WP_144089170.1">
    <property type="nucleotide sequence ID" value="NZ_VMHE01000019.1"/>
</dbReference>
<evidence type="ECO:0000313" key="4">
    <source>
        <dbReference type="EMBL" id="TSJ62497.1"/>
    </source>
</evidence>
<evidence type="ECO:0000313" key="5">
    <source>
        <dbReference type="Proteomes" id="UP000316425"/>
    </source>
</evidence>
<dbReference type="CDD" id="cd18799">
    <property type="entry name" value="SF2_C_EcoAI-like"/>
    <property type="match status" value="1"/>
</dbReference>
<keyword evidence="5" id="KW-1185">Reference proteome</keyword>
<keyword evidence="4" id="KW-0547">Nucleotide-binding</keyword>
<dbReference type="InterPro" id="IPR014001">
    <property type="entry name" value="Helicase_ATP-bd"/>
</dbReference>
<gene>
    <name evidence="4" type="ORF">FPQ13_09895</name>
</gene>
<organism evidence="4 5">
    <name type="scientific">Allobacillus salarius</name>
    <dbReference type="NCBI Taxonomy" id="1955272"/>
    <lineage>
        <taxon>Bacteria</taxon>
        <taxon>Bacillati</taxon>
        <taxon>Bacillota</taxon>
        <taxon>Bacilli</taxon>
        <taxon>Bacillales</taxon>
        <taxon>Bacillaceae</taxon>
        <taxon>Allobacillus</taxon>
    </lineage>
</organism>
<dbReference type="InterPro" id="IPR001650">
    <property type="entry name" value="Helicase_C-like"/>
</dbReference>
<dbReference type="Pfam" id="PF00271">
    <property type="entry name" value="Helicase_C"/>
    <property type="match status" value="1"/>
</dbReference>
<dbReference type="OrthoDB" id="9802848at2"/>
<dbReference type="Proteomes" id="UP000316425">
    <property type="component" value="Unassembled WGS sequence"/>
</dbReference>
<feature type="region of interest" description="Disordered" evidence="1">
    <location>
        <begin position="547"/>
        <end position="598"/>
    </location>
</feature>
<dbReference type="GO" id="GO:0005524">
    <property type="term" value="F:ATP binding"/>
    <property type="evidence" value="ECO:0007669"/>
    <property type="project" value="InterPro"/>
</dbReference>
<feature type="domain" description="Helicase ATP-binding" evidence="2">
    <location>
        <begin position="176"/>
        <end position="336"/>
    </location>
</feature>
<evidence type="ECO:0000259" key="2">
    <source>
        <dbReference type="PROSITE" id="PS51192"/>
    </source>
</evidence>
<evidence type="ECO:0000259" key="3">
    <source>
        <dbReference type="PROSITE" id="PS51194"/>
    </source>
</evidence>
<comment type="caution">
    <text evidence="4">The sequence shown here is derived from an EMBL/GenBank/DDBJ whole genome shotgun (WGS) entry which is preliminary data.</text>
</comment>
<dbReference type="GO" id="GO:0003677">
    <property type="term" value="F:DNA binding"/>
    <property type="evidence" value="ECO:0007669"/>
    <property type="project" value="InterPro"/>
</dbReference>
<feature type="domain" description="Helicase C-terminal" evidence="3">
    <location>
        <begin position="405"/>
        <end position="556"/>
    </location>
</feature>
<protein>
    <submittedName>
        <fullName evidence="4">DEAD/DEAH box helicase</fullName>
    </submittedName>
</protein>
<sequence length="784" mass="90599">MNKKDMTERDICTKFITPALEKSGWDINRQIREEHTFTDGRVIVRGNLTARGKKKRADYILSYKPQHPLAIIEAKDNKKPIGGGLQQAIEYGDILDIPFVYSSNGDGFIERDMITGKERELRLDEFPTPEVLWQRYKQEKGITDKQEELISEPYYFAEGDKTPRYYQRVAINRTIEAIAKGQNRLLLVMATGTGKTYTAFQIIHRLWKSKTAKKVLFLADRNILVDQTKQDDFKPFGDVMTKIENRHMDSSYQIYLSLYHQLSGNGDEMENFKEFSPDFFDLIVVDECHRGSAREESRWRRILEYFSSSIQIGLTATPAETDEVSNIHYFGKPIYTYSLRQGIDDGFLAPYKVIRVGLDRDLEGYRPEQGKLDKYGELVEDREFYLTDFDKNLVLEKRTELVAKKVTEFLKKTDRFAKTIVFCVDIDHAERMRHALAKENSDMIAENPRYVLRITGDNQEGKDQLDNFADEDSNYPTIVTTSKLLTTGVNIKTCKLIVLDSHINSMTEFKQIIGRGTRLKPDYGKEYFTIMDFRNVSRLFADPNFDGDPVQIYEPGEGDDIVPPDDEDDLTGEDPEGWGGPGGNEPPDDGWDDGHGDNRKPKYYLDDVGVKVVNQRVQYYDEGGKLITESLRDYSKRGILKEYATLDEFINHWQNEARKEAIIEALKEQGVLLDALREEVGKDLDEFDLILHIAFDQKPLTRSERARQAKQEDYLSKYSDTAKQVLETLLDKYKDEGRFDFRDIRVLKLEPFDEFGNPMKIAKEFGGKEGYLKAVEEVEEHLYA</sequence>
<dbReference type="NCBIfam" id="NF046051">
    <property type="entry name" value="restrict_EcoAI"/>
    <property type="match status" value="1"/>
</dbReference>
<dbReference type="GO" id="GO:0005829">
    <property type="term" value="C:cytosol"/>
    <property type="evidence" value="ECO:0007669"/>
    <property type="project" value="TreeGrafter"/>
</dbReference>
<dbReference type="AlphaFoldDB" id="A0A556PDM7"/>
<feature type="compositionally biased region" description="Acidic residues" evidence="1">
    <location>
        <begin position="556"/>
        <end position="576"/>
    </location>
</feature>
<name>A0A556PDM7_9BACI</name>
<dbReference type="SUPFAM" id="SSF52540">
    <property type="entry name" value="P-loop containing nucleoside triphosphate hydrolases"/>
    <property type="match status" value="1"/>
</dbReference>